<dbReference type="InterPro" id="IPR003661">
    <property type="entry name" value="HisK_dim/P_dom"/>
</dbReference>
<evidence type="ECO:0000313" key="14">
    <source>
        <dbReference type="Proteomes" id="UP001224926"/>
    </source>
</evidence>
<dbReference type="InterPro" id="IPR013656">
    <property type="entry name" value="PAS_4"/>
</dbReference>
<keyword evidence="6" id="KW-0902">Two-component regulatory system</keyword>
<evidence type="ECO:0000256" key="4">
    <source>
        <dbReference type="ARBA" id="ARBA00022679"/>
    </source>
</evidence>
<name>A0AAF0T440_9EURY</name>
<dbReference type="Pfam" id="PF00512">
    <property type="entry name" value="HisKA"/>
    <property type="match status" value="1"/>
</dbReference>
<dbReference type="InterPro" id="IPR036097">
    <property type="entry name" value="HisK_dim/P_sf"/>
</dbReference>
<dbReference type="SMART" id="SM00388">
    <property type="entry name" value="HisKA"/>
    <property type="match status" value="1"/>
</dbReference>
<reference evidence="13 14" key="1">
    <citation type="submission" date="2022-07" db="EMBL/GenBank/DDBJ databases">
        <title>Two temperate virus in Haloterrigena jeotgali A29.</title>
        <authorList>
            <person name="Deng X."/>
        </authorList>
    </citation>
    <scope>NUCLEOTIDE SEQUENCE [LARGE SCALE GENOMIC DNA]</scope>
    <source>
        <strain evidence="13 14">A29</strain>
    </source>
</reference>
<dbReference type="InterPro" id="IPR004358">
    <property type="entry name" value="Sig_transdc_His_kin-like_C"/>
</dbReference>
<comment type="catalytic activity">
    <reaction evidence="1">
        <text>ATP + protein L-histidine = ADP + protein N-phospho-L-histidine.</text>
        <dbReference type="EC" id="2.7.13.3"/>
    </reaction>
</comment>
<keyword evidence="14" id="KW-1185">Reference proteome</keyword>
<dbReference type="Proteomes" id="UP001224926">
    <property type="component" value="Chromosome"/>
</dbReference>
<dbReference type="InterPro" id="IPR035965">
    <property type="entry name" value="PAS-like_dom_sf"/>
</dbReference>
<dbReference type="EMBL" id="CP101873">
    <property type="protein sequence ID" value="WMT06124.1"/>
    <property type="molecule type" value="Genomic_DNA"/>
</dbReference>
<dbReference type="PRINTS" id="PR00344">
    <property type="entry name" value="BCTRLSENSOR"/>
</dbReference>
<evidence type="ECO:0000256" key="1">
    <source>
        <dbReference type="ARBA" id="ARBA00000085"/>
    </source>
</evidence>
<dbReference type="PANTHER" id="PTHR43711">
    <property type="entry name" value="TWO-COMPONENT HISTIDINE KINASE"/>
    <property type="match status" value="1"/>
</dbReference>
<feature type="compositionally biased region" description="Basic and acidic residues" evidence="9">
    <location>
        <begin position="413"/>
        <end position="429"/>
    </location>
</feature>
<dbReference type="SMART" id="SM00448">
    <property type="entry name" value="REC"/>
    <property type="match status" value="1"/>
</dbReference>
<accession>A0AAF0T440</accession>
<dbReference type="RefSeq" id="WP_049965685.1">
    <property type="nucleotide sequence ID" value="NZ_CP101873.1"/>
</dbReference>
<evidence type="ECO:0000256" key="6">
    <source>
        <dbReference type="ARBA" id="ARBA00023012"/>
    </source>
</evidence>
<dbReference type="InterPro" id="IPR001789">
    <property type="entry name" value="Sig_transdc_resp-reg_receiver"/>
</dbReference>
<proteinExistence type="predicted"/>
<dbReference type="Pfam" id="PF02518">
    <property type="entry name" value="HATPase_c"/>
    <property type="match status" value="1"/>
</dbReference>
<dbReference type="CDD" id="cd00130">
    <property type="entry name" value="PAS"/>
    <property type="match status" value="1"/>
</dbReference>
<dbReference type="InterPro" id="IPR011006">
    <property type="entry name" value="CheY-like_superfamily"/>
</dbReference>
<keyword evidence="3 7" id="KW-0597">Phosphoprotein</keyword>
<evidence type="ECO:0000256" key="5">
    <source>
        <dbReference type="ARBA" id="ARBA00022777"/>
    </source>
</evidence>
<evidence type="ECO:0000259" key="11">
    <source>
        <dbReference type="PROSITE" id="PS50110"/>
    </source>
</evidence>
<dbReference type="SUPFAM" id="SSF52172">
    <property type="entry name" value="CheY-like"/>
    <property type="match status" value="1"/>
</dbReference>
<dbReference type="CDD" id="cd00156">
    <property type="entry name" value="REC"/>
    <property type="match status" value="1"/>
</dbReference>
<dbReference type="InterPro" id="IPR000014">
    <property type="entry name" value="PAS"/>
</dbReference>
<feature type="domain" description="Histidine kinase" evidence="10">
    <location>
        <begin position="296"/>
        <end position="514"/>
    </location>
</feature>
<dbReference type="NCBIfam" id="TIGR00229">
    <property type="entry name" value="sensory_box"/>
    <property type="match status" value="1"/>
</dbReference>
<gene>
    <name evidence="13" type="ORF">NP511_12090</name>
</gene>
<evidence type="ECO:0000259" key="12">
    <source>
        <dbReference type="PROSITE" id="PS50113"/>
    </source>
</evidence>
<keyword evidence="8" id="KW-0175">Coiled coil</keyword>
<dbReference type="InterPro" id="IPR003594">
    <property type="entry name" value="HATPase_dom"/>
</dbReference>
<dbReference type="Gene3D" id="3.40.50.2300">
    <property type="match status" value="1"/>
</dbReference>
<sequence>MSPGIRVLSVDDDPQLRELTATVLERRNDQIDVTTAANGRDALAVFDGASDGADRPIDCVVSDYELPGMDGLELFAAIRERDPAVPFVLFTGTAPDEIASEAISAGVTDYLRKGSGTAQYTVLANRIENAVAKRRAERARRESERQLERYRALVENDRILELVPTALFTLDADAVINWCNDEFADPFVEGRTELIGTPFPDLIDRGYYDGQVTTKYIEEVRDLLSSTTDRERAKYQVRFQSPDGEERIHDVHTRLLPLENGEFTGTVHAIRDVTRRRRYRRELERQNERLSEFASLVSHDLRNPLNVAQGHLDFIAEGADDRHVEKLQRSLARIEELIDGLLQLARQGKAIGDEERFSLADTAQAAWATVDTGDARLEIETDPMLYGDETRVRSLLENLFRNAVEHGSTSPDSRPRQDAVEHGGDDADRLTVTVGPLEREPQSAGSGDRPDGFYVEDTGPGLPADRESLFEFGHTTAAGGTGFGLAIVEGIAEAHGWTVAACDGDDGGARFEFRDITVPTGGTTSARST</sequence>
<evidence type="ECO:0000259" key="10">
    <source>
        <dbReference type="PROSITE" id="PS50109"/>
    </source>
</evidence>
<evidence type="ECO:0000256" key="3">
    <source>
        <dbReference type="ARBA" id="ARBA00022553"/>
    </source>
</evidence>
<dbReference type="PROSITE" id="PS50113">
    <property type="entry name" value="PAC"/>
    <property type="match status" value="1"/>
</dbReference>
<dbReference type="Gene3D" id="3.30.565.10">
    <property type="entry name" value="Histidine kinase-like ATPase, C-terminal domain"/>
    <property type="match status" value="1"/>
</dbReference>
<evidence type="ECO:0000256" key="8">
    <source>
        <dbReference type="SAM" id="Coils"/>
    </source>
</evidence>
<dbReference type="GeneID" id="84214693"/>
<dbReference type="GeneID" id="39862362"/>
<organism evidence="13 14">
    <name type="scientific">Natrinema thermotolerans</name>
    <dbReference type="NCBI Taxonomy" id="121872"/>
    <lineage>
        <taxon>Archaea</taxon>
        <taxon>Methanobacteriati</taxon>
        <taxon>Methanobacteriota</taxon>
        <taxon>Stenosarchaea group</taxon>
        <taxon>Halobacteria</taxon>
        <taxon>Halobacteriales</taxon>
        <taxon>Natrialbaceae</taxon>
        <taxon>Natrinema</taxon>
    </lineage>
</organism>
<dbReference type="Pfam" id="PF00072">
    <property type="entry name" value="Response_reg"/>
    <property type="match status" value="1"/>
</dbReference>
<dbReference type="InterPro" id="IPR000700">
    <property type="entry name" value="PAS-assoc_C"/>
</dbReference>
<feature type="coiled-coil region" evidence="8">
    <location>
        <begin position="129"/>
        <end position="156"/>
    </location>
</feature>
<keyword evidence="4" id="KW-0808">Transferase</keyword>
<dbReference type="AlphaFoldDB" id="A0AAF0T440"/>
<dbReference type="Gene3D" id="3.30.450.20">
    <property type="entry name" value="PAS domain"/>
    <property type="match status" value="1"/>
</dbReference>
<evidence type="ECO:0000256" key="9">
    <source>
        <dbReference type="SAM" id="MobiDB-lite"/>
    </source>
</evidence>
<protein>
    <recommendedName>
        <fullName evidence="2">histidine kinase</fullName>
        <ecNumber evidence="2">2.7.13.3</ecNumber>
    </recommendedName>
</protein>
<keyword evidence="5" id="KW-0418">Kinase</keyword>
<dbReference type="CDD" id="cd00082">
    <property type="entry name" value="HisKA"/>
    <property type="match status" value="1"/>
</dbReference>
<dbReference type="GO" id="GO:0000155">
    <property type="term" value="F:phosphorelay sensor kinase activity"/>
    <property type="evidence" value="ECO:0007669"/>
    <property type="project" value="InterPro"/>
</dbReference>
<dbReference type="EC" id="2.7.13.3" evidence="2"/>
<feature type="domain" description="PAC" evidence="12">
    <location>
        <begin position="233"/>
        <end position="285"/>
    </location>
</feature>
<feature type="domain" description="Response regulatory" evidence="11">
    <location>
        <begin position="6"/>
        <end position="128"/>
    </location>
</feature>
<dbReference type="InterPro" id="IPR050736">
    <property type="entry name" value="Sensor_HK_Regulatory"/>
</dbReference>
<dbReference type="SUPFAM" id="SSF55785">
    <property type="entry name" value="PYP-like sensor domain (PAS domain)"/>
    <property type="match status" value="1"/>
</dbReference>
<dbReference type="SMART" id="SM00387">
    <property type="entry name" value="HATPase_c"/>
    <property type="match status" value="1"/>
</dbReference>
<evidence type="ECO:0000313" key="13">
    <source>
        <dbReference type="EMBL" id="WMT06124.1"/>
    </source>
</evidence>
<dbReference type="PROSITE" id="PS50110">
    <property type="entry name" value="RESPONSE_REGULATORY"/>
    <property type="match status" value="1"/>
</dbReference>
<feature type="region of interest" description="Disordered" evidence="9">
    <location>
        <begin position="434"/>
        <end position="453"/>
    </location>
</feature>
<feature type="modified residue" description="4-aspartylphosphate" evidence="7">
    <location>
        <position position="63"/>
    </location>
</feature>
<evidence type="ECO:0000256" key="7">
    <source>
        <dbReference type="PROSITE-ProRule" id="PRU00169"/>
    </source>
</evidence>
<dbReference type="PROSITE" id="PS50109">
    <property type="entry name" value="HIS_KIN"/>
    <property type="match status" value="1"/>
</dbReference>
<feature type="region of interest" description="Disordered" evidence="9">
    <location>
        <begin position="405"/>
        <end position="429"/>
    </location>
</feature>
<dbReference type="InterPro" id="IPR005467">
    <property type="entry name" value="His_kinase_dom"/>
</dbReference>
<dbReference type="Gene3D" id="1.10.287.130">
    <property type="match status" value="1"/>
</dbReference>
<dbReference type="SUPFAM" id="SSF47384">
    <property type="entry name" value="Homodimeric domain of signal transducing histidine kinase"/>
    <property type="match status" value="1"/>
</dbReference>
<dbReference type="SUPFAM" id="SSF55874">
    <property type="entry name" value="ATPase domain of HSP90 chaperone/DNA topoisomerase II/histidine kinase"/>
    <property type="match status" value="1"/>
</dbReference>
<evidence type="ECO:0000256" key="2">
    <source>
        <dbReference type="ARBA" id="ARBA00012438"/>
    </source>
</evidence>
<dbReference type="Pfam" id="PF08448">
    <property type="entry name" value="PAS_4"/>
    <property type="match status" value="1"/>
</dbReference>
<dbReference type="PANTHER" id="PTHR43711:SF1">
    <property type="entry name" value="HISTIDINE KINASE 1"/>
    <property type="match status" value="1"/>
</dbReference>
<dbReference type="InterPro" id="IPR036890">
    <property type="entry name" value="HATPase_C_sf"/>
</dbReference>